<dbReference type="SUPFAM" id="SSF52058">
    <property type="entry name" value="L domain-like"/>
    <property type="match status" value="1"/>
</dbReference>
<sequence length="362" mass="41510">MSKAFDSQGCTKHCHSPSVRSILSFVRLEKFPISWSSPFQEAEFRLKVLDLQNAKFSNVPEVLGKLHNLRYLCMRNTKVKKLPESIGGLWNLQTLDLKKTDVVELPKGINRLQKLRHLLVCNYKDEKMVPVRIHEGVLNNFKELQKLAFVDGSSPTLVPGLDTLKRLRRLAIENLRPEHGKTLCEALQNMTQLRSLSVSSIEIIDDVQVNDENVLNLSHLISPPEFLERLYLKGPLVGKELPKWVHKLKHLVRLRLINSGFMNDPLEKLKVMQELLVLELDNAYDGKVLDFGYKGLKKLVVLRIIRLRRLKTLKAGENALPKLNVAEYHTCYNLEDIPPQILKASDTLLNTRVMSRTKSSKF</sequence>
<dbReference type="Gramene" id="AUR62032718-RA">
    <property type="protein sequence ID" value="AUR62032718-RA:cds"/>
    <property type="gene ID" value="AUR62032718"/>
</dbReference>
<keyword evidence="1" id="KW-0677">Repeat</keyword>
<dbReference type="Proteomes" id="UP000596660">
    <property type="component" value="Unplaced"/>
</dbReference>
<name>A0A803MN67_CHEQI</name>
<dbReference type="AlphaFoldDB" id="A0A803MN67"/>
<protein>
    <recommendedName>
        <fullName evidence="2">Disease resistance R13L4/SHOC-2-like LRR domain-containing protein</fullName>
    </recommendedName>
</protein>
<accession>A0A803MN67</accession>
<proteinExistence type="predicted"/>
<dbReference type="Pfam" id="PF23598">
    <property type="entry name" value="LRR_14"/>
    <property type="match status" value="1"/>
</dbReference>
<dbReference type="Gene3D" id="3.80.10.10">
    <property type="entry name" value="Ribonuclease Inhibitor"/>
    <property type="match status" value="2"/>
</dbReference>
<feature type="domain" description="Disease resistance R13L4/SHOC-2-like LRR" evidence="2">
    <location>
        <begin position="46"/>
        <end position="329"/>
    </location>
</feature>
<evidence type="ECO:0000259" key="2">
    <source>
        <dbReference type="Pfam" id="PF23598"/>
    </source>
</evidence>
<evidence type="ECO:0000313" key="4">
    <source>
        <dbReference type="Proteomes" id="UP000596660"/>
    </source>
</evidence>
<dbReference type="InterPro" id="IPR055414">
    <property type="entry name" value="LRR_R13L4/SHOC2-like"/>
</dbReference>
<dbReference type="OMA" id="LACISHD"/>
<reference evidence="3" key="1">
    <citation type="journal article" date="2017" name="Nature">
        <title>The genome of Chenopodium quinoa.</title>
        <authorList>
            <person name="Jarvis D.E."/>
            <person name="Ho Y.S."/>
            <person name="Lightfoot D.J."/>
            <person name="Schmoeckel S.M."/>
            <person name="Li B."/>
            <person name="Borm T.J.A."/>
            <person name="Ohyanagi H."/>
            <person name="Mineta K."/>
            <person name="Michell C.T."/>
            <person name="Saber N."/>
            <person name="Kharbatia N.M."/>
            <person name="Rupper R.R."/>
            <person name="Sharp A.R."/>
            <person name="Dally N."/>
            <person name="Boughton B.A."/>
            <person name="Woo Y.H."/>
            <person name="Gao G."/>
            <person name="Schijlen E.G.W.M."/>
            <person name="Guo X."/>
            <person name="Momin A.A."/>
            <person name="Negrao S."/>
            <person name="Al-Babili S."/>
            <person name="Gehring C."/>
            <person name="Roessner U."/>
            <person name="Jung C."/>
            <person name="Murphy K."/>
            <person name="Arold S.T."/>
            <person name="Gojobori T."/>
            <person name="van der Linden C.G."/>
            <person name="van Loo E.N."/>
            <person name="Jellen E.N."/>
            <person name="Maughan P.J."/>
            <person name="Tester M."/>
        </authorList>
    </citation>
    <scope>NUCLEOTIDE SEQUENCE [LARGE SCALE GENOMIC DNA]</scope>
    <source>
        <strain evidence="3">cv. PI 614886</strain>
    </source>
</reference>
<dbReference type="EnsemblPlants" id="AUR62032718-RA">
    <property type="protein sequence ID" value="AUR62032718-RA:cds"/>
    <property type="gene ID" value="AUR62032718"/>
</dbReference>
<organism evidence="3 4">
    <name type="scientific">Chenopodium quinoa</name>
    <name type="common">Quinoa</name>
    <dbReference type="NCBI Taxonomy" id="63459"/>
    <lineage>
        <taxon>Eukaryota</taxon>
        <taxon>Viridiplantae</taxon>
        <taxon>Streptophyta</taxon>
        <taxon>Embryophyta</taxon>
        <taxon>Tracheophyta</taxon>
        <taxon>Spermatophyta</taxon>
        <taxon>Magnoliopsida</taxon>
        <taxon>eudicotyledons</taxon>
        <taxon>Gunneridae</taxon>
        <taxon>Pentapetalae</taxon>
        <taxon>Caryophyllales</taxon>
        <taxon>Chenopodiaceae</taxon>
        <taxon>Chenopodioideae</taxon>
        <taxon>Atripliceae</taxon>
        <taxon>Chenopodium</taxon>
    </lineage>
</organism>
<keyword evidence="4" id="KW-1185">Reference proteome</keyword>
<reference evidence="3" key="2">
    <citation type="submission" date="2021-03" db="UniProtKB">
        <authorList>
            <consortium name="EnsemblPlants"/>
        </authorList>
    </citation>
    <scope>IDENTIFICATION</scope>
</reference>
<evidence type="ECO:0000256" key="1">
    <source>
        <dbReference type="ARBA" id="ARBA00022737"/>
    </source>
</evidence>
<dbReference type="InterPro" id="IPR032675">
    <property type="entry name" value="LRR_dom_sf"/>
</dbReference>
<dbReference type="PANTHER" id="PTHR47186">
    <property type="entry name" value="LEUCINE-RICH REPEAT-CONTAINING PROTEIN 57"/>
    <property type="match status" value="1"/>
</dbReference>
<evidence type="ECO:0000313" key="3">
    <source>
        <dbReference type="EnsemblPlants" id="AUR62032718-RA:cds"/>
    </source>
</evidence>
<dbReference type="PANTHER" id="PTHR47186:SF57">
    <property type="entry name" value="OS02G0478300 PROTEIN"/>
    <property type="match status" value="1"/>
</dbReference>